<dbReference type="Proteomes" id="UP000321154">
    <property type="component" value="Unassembled WGS sequence"/>
</dbReference>
<dbReference type="EMBL" id="JACGWW010000001">
    <property type="protein sequence ID" value="MBA8812319.1"/>
    <property type="molecule type" value="Genomic_DNA"/>
</dbReference>
<dbReference type="RefSeq" id="WP_146856070.1">
    <property type="nucleotide sequence ID" value="NZ_BAAAHR010000002.1"/>
</dbReference>
<keyword evidence="1" id="KW-1133">Transmembrane helix</keyword>
<feature type="transmembrane region" description="Helical" evidence="1">
    <location>
        <begin position="282"/>
        <end position="301"/>
    </location>
</feature>
<keyword evidence="1" id="KW-0812">Transmembrane</keyword>
<dbReference type="PANTHER" id="PTHR35337">
    <property type="entry name" value="SLR1478 PROTEIN"/>
    <property type="match status" value="1"/>
</dbReference>
<dbReference type="InterPro" id="IPR002798">
    <property type="entry name" value="SpoIIM-like"/>
</dbReference>
<protein>
    <submittedName>
        <fullName evidence="2 3">Membrane protein</fullName>
    </submittedName>
</protein>
<dbReference type="EMBL" id="BJUV01000022">
    <property type="protein sequence ID" value="GEK83896.1"/>
    <property type="molecule type" value="Genomic_DNA"/>
</dbReference>
<keyword evidence="1" id="KW-0472">Membrane</keyword>
<dbReference type="OrthoDB" id="5243448at2"/>
<feature type="transmembrane region" description="Helical" evidence="1">
    <location>
        <begin position="100"/>
        <end position="121"/>
    </location>
</feature>
<dbReference type="Proteomes" id="UP000522688">
    <property type="component" value="Unassembled WGS sequence"/>
</dbReference>
<dbReference type="AlphaFoldDB" id="A0A7W3JGB4"/>
<comment type="caution">
    <text evidence="3">The sequence shown here is derived from an EMBL/GenBank/DDBJ whole genome shotgun (WGS) entry which is preliminary data.</text>
</comment>
<feature type="transmembrane region" description="Helical" evidence="1">
    <location>
        <begin position="254"/>
        <end position="276"/>
    </location>
</feature>
<evidence type="ECO:0000313" key="2">
    <source>
        <dbReference type="EMBL" id="GEK83896.1"/>
    </source>
</evidence>
<reference evidence="3 5" key="2">
    <citation type="submission" date="2020-07" db="EMBL/GenBank/DDBJ databases">
        <title>Sequencing the genomes of 1000 actinobacteria strains.</title>
        <authorList>
            <person name="Klenk H.-P."/>
        </authorList>
    </citation>
    <scope>NUCLEOTIDE SEQUENCE [LARGE SCALE GENOMIC DNA]</scope>
    <source>
        <strain evidence="3 5">DSM 10309</strain>
    </source>
</reference>
<dbReference type="PANTHER" id="PTHR35337:SF1">
    <property type="entry name" value="SLR1478 PROTEIN"/>
    <property type="match status" value="1"/>
</dbReference>
<proteinExistence type="predicted"/>
<dbReference type="Pfam" id="PF01944">
    <property type="entry name" value="SpoIIM"/>
    <property type="match status" value="1"/>
</dbReference>
<feature type="transmembrane region" description="Helical" evidence="1">
    <location>
        <begin position="165"/>
        <end position="185"/>
    </location>
</feature>
<accession>A0A7W3JGB4</accession>
<keyword evidence="4" id="KW-1185">Reference proteome</keyword>
<gene>
    <name evidence="3" type="ORF">FB463_000543</name>
    <name evidence="2" type="ORF">FFA01_22050</name>
</gene>
<feature type="transmembrane region" description="Helical" evidence="1">
    <location>
        <begin position="220"/>
        <end position="242"/>
    </location>
</feature>
<evidence type="ECO:0000313" key="3">
    <source>
        <dbReference type="EMBL" id="MBA8812319.1"/>
    </source>
</evidence>
<organism evidence="3 5">
    <name type="scientific">Frigoribacterium faeni</name>
    <dbReference type="NCBI Taxonomy" id="145483"/>
    <lineage>
        <taxon>Bacteria</taxon>
        <taxon>Bacillati</taxon>
        <taxon>Actinomycetota</taxon>
        <taxon>Actinomycetes</taxon>
        <taxon>Micrococcales</taxon>
        <taxon>Microbacteriaceae</taxon>
        <taxon>Frigoribacterium</taxon>
    </lineage>
</organism>
<sequence>MDIDAYAAAHGDDWAELERLARRRRLTGEQADELISLYQSGASELSSLTTATGPSVAADRLSLTLSRARLRFTGAGRNLLRQLPSFFVAQLPAALYRVRWASLVVALATAVVAVVLAVWAAQNPAVLATFGSDEFRRQFAEQDFVDYYSESASTSFTGQVWTNNAYIAAQCVAFGITGVWVPYVILQNAVNLGVSAGIMADQGRLDFFFLYIAPHGQLELYSIFVAGAAGLMIFWSWVAPGARTRGQALAQDGRALIAIAIGLLLALLVSGVIEGFVTRQPWPWPVKIGIGTIALAGFLAYQWGLGGRAHRAGQTGDLDEFEAGATQLVSG</sequence>
<reference evidence="2 4" key="1">
    <citation type="submission" date="2019-07" db="EMBL/GenBank/DDBJ databases">
        <title>Whole genome shotgun sequence of Frigoribacterium faeni NBRC 103066.</title>
        <authorList>
            <person name="Hosoyama A."/>
            <person name="Uohara A."/>
            <person name="Ohji S."/>
            <person name="Ichikawa N."/>
        </authorList>
    </citation>
    <scope>NUCLEOTIDE SEQUENCE [LARGE SCALE GENOMIC DNA]</scope>
    <source>
        <strain evidence="2 4">NBRC 103066</strain>
    </source>
</reference>
<evidence type="ECO:0000313" key="5">
    <source>
        <dbReference type="Proteomes" id="UP000522688"/>
    </source>
</evidence>
<evidence type="ECO:0000313" key="4">
    <source>
        <dbReference type="Proteomes" id="UP000321154"/>
    </source>
</evidence>
<evidence type="ECO:0000256" key="1">
    <source>
        <dbReference type="SAM" id="Phobius"/>
    </source>
</evidence>
<name>A0A7W3JGB4_9MICO</name>